<evidence type="ECO:0000313" key="1">
    <source>
        <dbReference type="EMBL" id="KAE9521583.1"/>
    </source>
</evidence>
<evidence type="ECO:0000313" key="2">
    <source>
        <dbReference type="Proteomes" id="UP000475862"/>
    </source>
</evidence>
<comment type="caution">
    <text evidence="1">The sequence shown here is derived from an EMBL/GenBank/DDBJ whole genome shotgun (WGS) entry which is preliminary data.</text>
</comment>
<dbReference type="EMBL" id="VYZN01002662">
    <property type="protein sequence ID" value="KAE9521583.1"/>
    <property type="molecule type" value="Genomic_DNA"/>
</dbReference>
<sequence length="248" mass="28405">MMSVNSVYQIQTYSSNKTKGRKPAVDPNVLFNILKEKKDEIFSDGKLVPVSNNIWTDISNKLQNKISPNSIYISIYHDRNNWKSELKKILGLLNTSASENGSIDDDESSSSSESVESEYCSSRELFEFELAYDKYRSILPRPVDYRNKGKTRKYNILKPHAWSDVINDEFLLIYKLPCSFVYKRAKVCFEASQSSKFITFEGKCKEETCGAILSGWSKEKPKEGEPLKISILTKNTIGKETQHTKNDH</sequence>
<accession>A0A6G0ST95</accession>
<proteinExistence type="predicted"/>
<reference evidence="1 2" key="1">
    <citation type="submission" date="2019-08" db="EMBL/GenBank/DDBJ databases">
        <title>The genome of the soybean aphid Biotype 1, its phylome, world population structure and adaptation to the North American continent.</title>
        <authorList>
            <person name="Giordano R."/>
            <person name="Donthu R.K."/>
            <person name="Hernandez A.G."/>
            <person name="Wright C.L."/>
            <person name="Zimin A.V."/>
        </authorList>
    </citation>
    <scope>NUCLEOTIDE SEQUENCE [LARGE SCALE GENOMIC DNA]</scope>
    <source>
        <tissue evidence="1">Whole aphids</tissue>
    </source>
</reference>
<protein>
    <submittedName>
        <fullName evidence="1">Uncharacterized protein</fullName>
    </submittedName>
</protein>
<dbReference type="AlphaFoldDB" id="A0A6G0ST95"/>
<name>A0A6G0ST95_APHGL</name>
<dbReference type="OrthoDB" id="6628045at2759"/>
<dbReference type="Proteomes" id="UP000475862">
    <property type="component" value="Unassembled WGS sequence"/>
</dbReference>
<keyword evidence="2" id="KW-1185">Reference proteome</keyword>
<organism evidence="1 2">
    <name type="scientific">Aphis glycines</name>
    <name type="common">Soybean aphid</name>
    <dbReference type="NCBI Taxonomy" id="307491"/>
    <lineage>
        <taxon>Eukaryota</taxon>
        <taxon>Metazoa</taxon>
        <taxon>Ecdysozoa</taxon>
        <taxon>Arthropoda</taxon>
        <taxon>Hexapoda</taxon>
        <taxon>Insecta</taxon>
        <taxon>Pterygota</taxon>
        <taxon>Neoptera</taxon>
        <taxon>Paraneoptera</taxon>
        <taxon>Hemiptera</taxon>
        <taxon>Sternorrhyncha</taxon>
        <taxon>Aphidomorpha</taxon>
        <taxon>Aphidoidea</taxon>
        <taxon>Aphididae</taxon>
        <taxon>Aphidini</taxon>
        <taxon>Aphis</taxon>
        <taxon>Aphis</taxon>
    </lineage>
</organism>
<gene>
    <name evidence="1" type="ORF">AGLY_018013</name>
</gene>